<dbReference type="AlphaFoldDB" id="A0A2P2PLI6"/>
<dbReference type="EMBL" id="GGEC01075146">
    <property type="protein sequence ID" value="MBX55630.1"/>
    <property type="molecule type" value="Transcribed_RNA"/>
</dbReference>
<name>A0A2P2PLI6_RHIMU</name>
<accession>A0A2P2PLI6</accession>
<sequence>MFHLVNHGTTTQPHAPPSPRIPLPSPPKKKQKREYTLVVKQMLIIIITRQEVIIMYQADFL</sequence>
<feature type="compositionally biased region" description="Pro residues" evidence="1">
    <location>
        <begin position="14"/>
        <end position="26"/>
    </location>
</feature>
<organism evidence="2">
    <name type="scientific">Rhizophora mucronata</name>
    <name type="common">Asiatic mangrove</name>
    <dbReference type="NCBI Taxonomy" id="61149"/>
    <lineage>
        <taxon>Eukaryota</taxon>
        <taxon>Viridiplantae</taxon>
        <taxon>Streptophyta</taxon>
        <taxon>Embryophyta</taxon>
        <taxon>Tracheophyta</taxon>
        <taxon>Spermatophyta</taxon>
        <taxon>Magnoliopsida</taxon>
        <taxon>eudicotyledons</taxon>
        <taxon>Gunneridae</taxon>
        <taxon>Pentapetalae</taxon>
        <taxon>rosids</taxon>
        <taxon>fabids</taxon>
        <taxon>Malpighiales</taxon>
        <taxon>Rhizophoraceae</taxon>
        <taxon>Rhizophora</taxon>
    </lineage>
</organism>
<feature type="region of interest" description="Disordered" evidence="1">
    <location>
        <begin position="1"/>
        <end position="31"/>
    </location>
</feature>
<evidence type="ECO:0000313" key="2">
    <source>
        <dbReference type="EMBL" id="MBX55630.1"/>
    </source>
</evidence>
<evidence type="ECO:0000256" key="1">
    <source>
        <dbReference type="SAM" id="MobiDB-lite"/>
    </source>
</evidence>
<protein>
    <submittedName>
        <fullName evidence="2">Uncharacterized protein</fullName>
    </submittedName>
</protein>
<reference evidence="2" key="1">
    <citation type="submission" date="2018-02" db="EMBL/GenBank/DDBJ databases">
        <title>Rhizophora mucronata_Transcriptome.</title>
        <authorList>
            <person name="Meera S.P."/>
            <person name="Sreeshan A."/>
            <person name="Augustine A."/>
        </authorList>
    </citation>
    <scope>NUCLEOTIDE SEQUENCE</scope>
    <source>
        <tissue evidence="2">Leaf</tissue>
    </source>
</reference>
<proteinExistence type="predicted"/>